<reference evidence="1 2" key="1">
    <citation type="submission" date="2024-01" db="EMBL/GenBank/DDBJ databases">
        <title>Genome assemblies of Stephania.</title>
        <authorList>
            <person name="Yang L."/>
        </authorList>
    </citation>
    <scope>NUCLEOTIDE SEQUENCE [LARGE SCALE GENOMIC DNA]</scope>
    <source>
        <strain evidence="1">YNDBR</strain>
        <tissue evidence="1">Leaf</tissue>
    </source>
</reference>
<protein>
    <submittedName>
        <fullName evidence="1">Uncharacterized protein</fullName>
    </submittedName>
</protein>
<evidence type="ECO:0000313" key="2">
    <source>
        <dbReference type="Proteomes" id="UP001420932"/>
    </source>
</evidence>
<dbReference type="EMBL" id="JBBNAF010000011">
    <property type="protein sequence ID" value="KAK9098412.1"/>
    <property type="molecule type" value="Genomic_DNA"/>
</dbReference>
<sequence length="67" mass="7377">MSISLESLEDVSILLKIPMTGKVVAVDNFTRYTEESCADAIKLVSKLLEVNIEDVEEEVSFSNGLTL</sequence>
<accession>A0AAP0HUW3</accession>
<keyword evidence="2" id="KW-1185">Reference proteome</keyword>
<comment type="caution">
    <text evidence="1">The sequence shown here is derived from an EMBL/GenBank/DDBJ whole genome shotgun (WGS) entry which is preliminary data.</text>
</comment>
<proteinExistence type="predicted"/>
<gene>
    <name evidence="1" type="ORF">Syun_025457</name>
</gene>
<dbReference type="AlphaFoldDB" id="A0AAP0HUW3"/>
<name>A0AAP0HUW3_9MAGN</name>
<organism evidence="1 2">
    <name type="scientific">Stephania yunnanensis</name>
    <dbReference type="NCBI Taxonomy" id="152371"/>
    <lineage>
        <taxon>Eukaryota</taxon>
        <taxon>Viridiplantae</taxon>
        <taxon>Streptophyta</taxon>
        <taxon>Embryophyta</taxon>
        <taxon>Tracheophyta</taxon>
        <taxon>Spermatophyta</taxon>
        <taxon>Magnoliopsida</taxon>
        <taxon>Ranunculales</taxon>
        <taxon>Menispermaceae</taxon>
        <taxon>Menispermoideae</taxon>
        <taxon>Cissampelideae</taxon>
        <taxon>Stephania</taxon>
    </lineage>
</organism>
<dbReference type="Proteomes" id="UP001420932">
    <property type="component" value="Unassembled WGS sequence"/>
</dbReference>
<evidence type="ECO:0000313" key="1">
    <source>
        <dbReference type="EMBL" id="KAK9098412.1"/>
    </source>
</evidence>